<dbReference type="AlphaFoldDB" id="A0A816KHP6"/>
<keyword evidence="5" id="KW-0560">Oxidoreductase</keyword>
<dbReference type="InterPro" id="IPR017972">
    <property type="entry name" value="Cyt_P450_CS"/>
</dbReference>
<protein>
    <submittedName>
        <fullName evidence="6">(rape) hypothetical protein</fullName>
    </submittedName>
</protein>
<evidence type="ECO:0000313" key="6">
    <source>
        <dbReference type="EMBL" id="CAF1918031.1"/>
    </source>
</evidence>
<keyword evidence="2 4" id="KW-0479">Metal-binding</keyword>
<gene>
    <name evidence="6" type="ORF">DARMORV10_C02P42620.1</name>
</gene>
<dbReference type="InterPro" id="IPR036396">
    <property type="entry name" value="Cyt_P450_sf"/>
</dbReference>
<dbReference type="Proteomes" id="UP001295469">
    <property type="component" value="Chromosome C02"/>
</dbReference>
<name>A0A816KHP6_BRANA</name>
<dbReference type="InterPro" id="IPR002401">
    <property type="entry name" value="Cyt_P450_E_grp-I"/>
</dbReference>
<dbReference type="PANTHER" id="PTHR47955">
    <property type="entry name" value="CYTOCHROME P450 FAMILY 71 PROTEIN"/>
    <property type="match status" value="1"/>
</dbReference>
<keyword evidence="5" id="KW-0503">Monooxygenase</keyword>
<dbReference type="Pfam" id="PF00067">
    <property type="entry name" value="p450"/>
    <property type="match status" value="1"/>
</dbReference>
<evidence type="ECO:0000256" key="2">
    <source>
        <dbReference type="ARBA" id="ARBA00022723"/>
    </source>
</evidence>
<dbReference type="Gene3D" id="1.10.630.10">
    <property type="entry name" value="Cytochrome P450"/>
    <property type="match status" value="1"/>
</dbReference>
<keyword evidence="3 4" id="KW-0408">Iron</keyword>
<sequence>MKIEMAVRLISQMFYSPFRETRVWGLRMLLWVGGTNTSSTLLEWEMSELLSHPECLKRLQEEVRTVGKGKQSVSEDHIQDMYYLKAVIKETLRLHPPFPLTVPHVSTEDVNLRGYHIPAGTQVMINLYAVGREVAIWGPDTADFKPERHLNSSVDFLSQNFEPIPFGAGRRMCPGISFAAVLNEVALANLVLGFDWLSTEDQTENNVPESIGVVIRRMFLLIVSASPAT</sequence>
<evidence type="ECO:0000256" key="5">
    <source>
        <dbReference type="RuleBase" id="RU000461"/>
    </source>
</evidence>
<dbReference type="GO" id="GO:0016705">
    <property type="term" value="F:oxidoreductase activity, acting on paired donors, with incorporation or reduction of molecular oxygen"/>
    <property type="evidence" value="ECO:0007669"/>
    <property type="project" value="InterPro"/>
</dbReference>
<dbReference type="GO" id="GO:0004497">
    <property type="term" value="F:monooxygenase activity"/>
    <property type="evidence" value="ECO:0007669"/>
    <property type="project" value="UniProtKB-KW"/>
</dbReference>
<dbReference type="PRINTS" id="PR00385">
    <property type="entry name" value="P450"/>
</dbReference>
<evidence type="ECO:0000256" key="3">
    <source>
        <dbReference type="ARBA" id="ARBA00023004"/>
    </source>
</evidence>
<dbReference type="GO" id="GO:0020037">
    <property type="term" value="F:heme binding"/>
    <property type="evidence" value="ECO:0007669"/>
    <property type="project" value="InterPro"/>
</dbReference>
<comment type="cofactor">
    <cofactor evidence="4">
        <name>heme</name>
        <dbReference type="ChEBI" id="CHEBI:30413"/>
    </cofactor>
</comment>
<keyword evidence="4 5" id="KW-0349">Heme</keyword>
<dbReference type="PROSITE" id="PS00086">
    <property type="entry name" value="CYTOCHROME_P450"/>
    <property type="match status" value="1"/>
</dbReference>
<accession>A0A816KHP6</accession>
<organism evidence="6">
    <name type="scientific">Brassica napus</name>
    <name type="common">Rape</name>
    <dbReference type="NCBI Taxonomy" id="3708"/>
    <lineage>
        <taxon>Eukaryota</taxon>
        <taxon>Viridiplantae</taxon>
        <taxon>Streptophyta</taxon>
        <taxon>Embryophyta</taxon>
        <taxon>Tracheophyta</taxon>
        <taxon>Spermatophyta</taxon>
        <taxon>Magnoliopsida</taxon>
        <taxon>eudicotyledons</taxon>
        <taxon>Gunneridae</taxon>
        <taxon>Pentapetalae</taxon>
        <taxon>rosids</taxon>
        <taxon>malvids</taxon>
        <taxon>Brassicales</taxon>
        <taxon>Brassicaceae</taxon>
        <taxon>Brassiceae</taxon>
        <taxon>Brassica</taxon>
    </lineage>
</organism>
<evidence type="ECO:0000256" key="1">
    <source>
        <dbReference type="ARBA" id="ARBA00010617"/>
    </source>
</evidence>
<dbReference type="EMBL" id="HG994366">
    <property type="protein sequence ID" value="CAF1918031.1"/>
    <property type="molecule type" value="Genomic_DNA"/>
</dbReference>
<dbReference type="SUPFAM" id="SSF48264">
    <property type="entry name" value="Cytochrome P450"/>
    <property type="match status" value="1"/>
</dbReference>
<reference evidence="6" key="1">
    <citation type="submission" date="2021-01" db="EMBL/GenBank/DDBJ databases">
        <authorList>
            <consortium name="Genoscope - CEA"/>
            <person name="William W."/>
        </authorList>
    </citation>
    <scope>NUCLEOTIDE SEQUENCE</scope>
</reference>
<evidence type="ECO:0000256" key="4">
    <source>
        <dbReference type="PIRSR" id="PIRSR602401-1"/>
    </source>
</evidence>
<proteinExistence type="inferred from homology"/>
<feature type="binding site" description="axial binding residue" evidence="4">
    <location>
        <position position="173"/>
    </location>
    <ligand>
        <name>heme</name>
        <dbReference type="ChEBI" id="CHEBI:30413"/>
    </ligand>
    <ligandPart>
        <name>Fe</name>
        <dbReference type="ChEBI" id="CHEBI:18248"/>
    </ligandPart>
</feature>
<dbReference type="PRINTS" id="PR00463">
    <property type="entry name" value="EP450I"/>
</dbReference>
<comment type="similarity">
    <text evidence="1 5">Belongs to the cytochrome P450 family.</text>
</comment>
<dbReference type="GO" id="GO:0005506">
    <property type="term" value="F:iron ion binding"/>
    <property type="evidence" value="ECO:0007669"/>
    <property type="project" value="InterPro"/>
</dbReference>
<dbReference type="InterPro" id="IPR001128">
    <property type="entry name" value="Cyt_P450"/>
</dbReference>